<evidence type="ECO:0000256" key="2">
    <source>
        <dbReference type="ARBA" id="ARBA00023098"/>
    </source>
</evidence>
<gene>
    <name evidence="3" type="ORF">F8388_020332</name>
</gene>
<reference evidence="3 4" key="1">
    <citation type="journal article" date="2020" name="bioRxiv">
        <title>Sequence and annotation of 42 cannabis genomes reveals extensive copy number variation in cannabinoid synthesis and pathogen resistance genes.</title>
        <authorList>
            <person name="Mckernan K.J."/>
            <person name="Helbert Y."/>
            <person name="Kane L.T."/>
            <person name="Ebling H."/>
            <person name="Zhang L."/>
            <person name="Liu B."/>
            <person name="Eaton Z."/>
            <person name="Mclaughlin S."/>
            <person name="Kingan S."/>
            <person name="Baybayan P."/>
            <person name="Concepcion G."/>
            <person name="Jordan M."/>
            <person name="Riva A."/>
            <person name="Barbazuk W."/>
            <person name="Harkins T."/>
        </authorList>
    </citation>
    <scope>NUCLEOTIDE SEQUENCE [LARGE SCALE GENOMIC DNA]</scope>
    <source>
        <strain evidence="4">cv. Jamaican Lion 4</strain>
        <tissue evidence="3">Leaf</tissue>
    </source>
</reference>
<dbReference type="PANTHER" id="PTHR18896:SF153">
    <property type="entry name" value="PHOSPHOLIPASE D"/>
    <property type="match status" value="1"/>
</dbReference>
<dbReference type="AlphaFoldDB" id="A0A7J6HGR7"/>
<proteinExistence type="predicted"/>
<accession>A0A7J6HGR7</accession>
<keyword evidence="2" id="KW-0443">Lipid metabolism</keyword>
<protein>
    <submittedName>
        <fullName evidence="3">Uncharacterized protein</fullName>
    </submittedName>
</protein>
<comment type="caution">
    <text evidence="3">The sequence shown here is derived from an EMBL/GenBank/DDBJ whole genome shotgun (WGS) entry which is preliminary data.</text>
</comment>
<dbReference type="GO" id="GO:0004630">
    <property type="term" value="F:phospholipase D activity"/>
    <property type="evidence" value="ECO:0007669"/>
    <property type="project" value="TreeGrafter"/>
</dbReference>
<evidence type="ECO:0000313" key="3">
    <source>
        <dbReference type="EMBL" id="KAF4394507.1"/>
    </source>
</evidence>
<dbReference type="GO" id="GO:0005886">
    <property type="term" value="C:plasma membrane"/>
    <property type="evidence" value="ECO:0007669"/>
    <property type="project" value="TreeGrafter"/>
</dbReference>
<organism evidence="3 4">
    <name type="scientific">Cannabis sativa</name>
    <name type="common">Hemp</name>
    <name type="synonym">Marijuana</name>
    <dbReference type="NCBI Taxonomy" id="3483"/>
    <lineage>
        <taxon>Eukaryota</taxon>
        <taxon>Viridiplantae</taxon>
        <taxon>Streptophyta</taxon>
        <taxon>Embryophyta</taxon>
        <taxon>Tracheophyta</taxon>
        <taxon>Spermatophyta</taxon>
        <taxon>Magnoliopsida</taxon>
        <taxon>eudicotyledons</taxon>
        <taxon>Gunneridae</taxon>
        <taxon>Pentapetalae</taxon>
        <taxon>rosids</taxon>
        <taxon>fabids</taxon>
        <taxon>Rosales</taxon>
        <taxon>Cannabaceae</taxon>
        <taxon>Cannabis</taxon>
    </lineage>
</organism>
<dbReference type="GO" id="GO:0009395">
    <property type="term" value="P:phospholipid catabolic process"/>
    <property type="evidence" value="ECO:0007669"/>
    <property type="project" value="TreeGrafter"/>
</dbReference>
<name>A0A7J6HGR7_CANSA</name>
<evidence type="ECO:0000256" key="1">
    <source>
        <dbReference type="ARBA" id="ARBA00022737"/>
    </source>
</evidence>
<dbReference type="Gene3D" id="3.30.870.10">
    <property type="entry name" value="Endonuclease Chain A"/>
    <property type="match status" value="1"/>
</dbReference>
<dbReference type="EMBL" id="JAATIP010000010">
    <property type="protein sequence ID" value="KAF4394507.1"/>
    <property type="molecule type" value="Genomic_DNA"/>
</dbReference>
<keyword evidence="1" id="KW-0677">Repeat</keyword>
<dbReference type="SUPFAM" id="SSF56024">
    <property type="entry name" value="Phospholipase D/nuclease"/>
    <property type="match status" value="1"/>
</dbReference>
<dbReference type="InterPro" id="IPR015679">
    <property type="entry name" value="PLipase_D_fam"/>
</dbReference>
<sequence>MDDQLTEGRLRDLSFINLMGGKNLKVDKSIHTAYVKAIRSAQHFIYIENQYFLGSSYFWPSYRKAGG</sequence>
<evidence type="ECO:0000313" key="4">
    <source>
        <dbReference type="Proteomes" id="UP000525078"/>
    </source>
</evidence>
<dbReference type="Proteomes" id="UP000525078">
    <property type="component" value="Unassembled WGS sequence"/>
</dbReference>
<dbReference type="PANTHER" id="PTHR18896">
    <property type="entry name" value="PHOSPHOLIPASE D"/>
    <property type="match status" value="1"/>
</dbReference>